<organism evidence="3 4">
    <name type="scientific">Legionella dresdenensis</name>
    <dbReference type="NCBI Taxonomy" id="450200"/>
    <lineage>
        <taxon>Bacteria</taxon>
        <taxon>Pseudomonadati</taxon>
        <taxon>Pseudomonadota</taxon>
        <taxon>Gammaproteobacteria</taxon>
        <taxon>Legionellales</taxon>
        <taxon>Legionellaceae</taxon>
        <taxon>Legionella</taxon>
    </lineage>
</organism>
<name>A0ABV8CD52_9GAMM</name>
<keyword evidence="4" id="KW-1185">Reference proteome</keyword>
<dbReference type="Proteomes" id="UP001595758">
    <property type="component" value="Unassembled WGS sequence"/>
</dbReference>
<feature type="chain" id="PRO_5047420822" evidence="1">
    <location>
        <begin position="28"/>
        <end position="511"/>
    </location>
</feature>
<accession>A0ABV8CD52</accession>
<dbReference type="InterPro" id="IPR014756">
    <property type="entry name" value="Ig_E-set"/>
</dbReference>
<dbReference type="SUPFAM" id="SSF81296">
    <property type="entry name" value="E set domains"/>
    <property type="match status" value="1"/>
</dbReference>
<dbReference type="EMBL" id="JBHSAB010000004">
    <property type="protein sequence ID" value="MFC3908205.1"/>
    <property type="molecule type" value="Genomic_DNA"/>
</dbReference>
<gene>
    <name evidence="3" type="ORF">ACFORL_03840</name>
</gene>
<dbReference type="RefSeq" id="WP_382341272.1">
    <property type="nucleotide sequence ID" value="NZ_JBHSAB010000004.1"/>
</dbReference>
<comment type="caution">
    <text evidence="3">The sequence shown here is derived from an EMBL/GenBank/DDBJ whole genome shotgun (WGS) entry which is preliminary data.</text>
</comment>
<keyword evidence="1" id="KW-0732">Signal</keyword>
<feature type="signal peptide" evidence="1">
    <location>
        <begin position="1"/>
        <end position="27"/>
    </location>
</feature>
<reference evidence="4" key="1">
    <citation type="journal article" date="2019" name="Int. J. Syst. Evol. Microbiol.">
        <title>The Global Catalogue of Microorganisms (GCM) 10K type strain sequencing project: providing services to taxonomists for standard genome sequencing and annotation.</title>
        <authorList>
            <consortium name="The Broad Institute Genomics Platform"/>
            <consortium name="The Broad Institute Genome Sequencing Center for Infectious Disease"/>
            <person name="Wu L."/>
            <person name="Ma J."/>
        </authorList>
    </citation>
    <scope>NUCLEOTIDE SEQUENCE [LARGE SCALE GENOMIC DNA]</scope>
    <source>
        <strain evidence="4">CCUG 59858</strain>
    </source>
</reference>
<evidence type="ECO:0000313" key="4">
    <source>
        <dbReference type="Proteomes" id="UP001595758"/>
    </source>
</evidence>
<feature type="domain" description="IPT/TIG" evidence="2">
    <location>
        <begin position="246"/>
        <end position="324"/>
    </location>
</feature>
<dbReference type="Pfam" id="PF01833">
    <property type="entry name" value="TIG"/>
    <property type="match status" value="1"/>
</dbReference>
<proteinExistence type="predicted"/>
<dbReference type="InterPro" id="IPR013783">
    <property type="entry name" value="Ig-like_fold"/>
</dbReference>
<evidence type="ECO:0000313" key="3">
    <source>
        <dbReference type="EMBL" id="MFC3908205.1"/>
    </source>
</evidence>
<evidence type="ECO:0000259" key="2">
    <source>
        <dbReference type="Pfam" id="PF01833"/>
    </source>
</evidence>
<protein>
    <submittedName>
        <fullName evidence="3">IPT/TIG domain-containing protein</fullName>
    </submittedName>
</protein>
<sequence length="511" mass="52450">MQRNKHFFRKRLLACLWLGLMMTTAYAGSPVWTFEPLTATTVAVPVNGTATVQYRVTNQSSKPHSLTMEPIQAITQITAGLNVCGNPFILRGKNSCVLSLQINGSQLNSPIMDGPVVCDQGNPGQCYRPSSADILRITQALPILDAEITVTGSPLLLTANGSTGQLTITNTSTDVAATNIVSDLTGTALDGNVTETGNTCTNVPPGGNCTLTYTPGNTVVAQTDFTIQGSNTNVLTAAIAIQSGSTLTAINPTSGVASGGTGFTLTGTGLTGATSVTFDGIAATSINVVNSTTVTGVTPAHAAGIVDVVINTPAGGATLTNGYTYGATAIGQPAFGGTVACMNGGLNNLIAATADNSAGIEWGGSGVFTNPSPQSFTDGATNTATIVACYTGPGGGGGCPMNIASNTYAAGICSNYEVDSQGNTPCQAGNTCYNDWFLPATGNGTLADQVYCLYTNRVAIGGFSSTMYWSSTEHTGNPQFASYRFNFNTGTYGTVLKTNVYRVRCVRAFTP</sequence>
<dbReference type="Gene3D" id="2.60.40.10">
    <property type="entry name" value="Immunoglobulins"/>
    <property type="match status" value="1"/>
</dbReference>
<evidence type="ECO:0000256" key="1">
    <source>
        <dbReference type="SAM" id="SignalP"/>
    </source>
</evidence>
<dbReference type="InterPro" id="IPR002909">
    <property type="entry name" value="IPT_dom"/>
</dbReference>